<evidence type="ECO:0000313" key="8">
    <source>
        <dbReference type="Proteomes" id="UP000245934"/>
    </source>
</evidence>
<dbReference type="PANTHER" id="PTHR34139:SF1">
    <property type="entry name" value="RNASE MJ1380-RELATED"/>
    <property type="match status" value="1"/>
</dbReference>
<keyword evidence="2" id="KW-1277">Toxin-antitoxin system</keyword>
<keyword evidence="1" id="KW-0597">Phosphoprotein</keyword>
<evidence type="ECO:0000256" key="3">
    <source>
        <dbReference type="ARBA" id="ARBA00022722"/>
    </source>
</evidence>
<reference evidence="7 8" key="1">
    <citation type="submission" date="2018-05" db="EMBL/GenBank/DDBJ databases">
        <title>Draft genome of Methanospirillum stamsii Pt1.</title>
        <authorList>
            <person name="Dueholm M.S."/>
            <person name="Nielsen P.H."/>
            <person name="Bakmann L.F."/>
            <person name="Otzen D.E."/>
        </authorList>
    </citation>
    <scope>NUCLEOTIDE SEQUENCE [LARGE SCALE GENOMIC DNA]</scope>
    <source>
        <strain evidence="7 8">Pt1</strain>
    </source>
</reference>
<dbReference type="AlphaFoldDB" id="A0A2V2NIR4"/>
<evidence type="ECO:0000256" key="1">
    <source>
        <dbReference type="ARBA" id="ARBA00022553"/>
    </source>
</evidence>
<dbReference type="PANTHER" id="PTHR34139">
    <property type="entry name" value="UPF0331 PROTEIN MJ0127"/>
    <property type="match status" value="1"/>
</dbReference>
<evidence type="ECO:0000313" key="7">
    <source>
        <dbReference type="EMBL" id="PWR75501.1"/>
    </source>
</evidence>
<dbReference type="GO" id="GO:0000166">
    <property type="term" value="F:nucleotide binding"/>
    <property type="evidence" value="ECO:0007669"/>
    <property type="project" value="UniProtKB-KW"/>
</dbReference>
<evidence type="ECO:0000256" key="6">
    <source>
        <dbReference type="ARBA" id="ARBA00024207"/>
    </source>
</evidence>
<organism evidence="7 8">
    <name type="scientific">Methanospirillum stamsii</name>
    <dbReference type="NCBI Taxonomy" id="1277351"/>
    <lineage>
        <taxon>Archaea</taxon>
        <taxon>Methanobacteriati</taxon>
        <taxon>Methanobacteriota</taxon>
        <taxon>Stenosarchaea group</taxon>
        <taxon>Methanomicrobia</taxon>
        <taxon>Methanomicrobiales</taxon>
        <taxon>Methanospirillaceae</taxon>
        <taxon>Methanospirillum</taxon>
    </lineage>
</organism>
<protein>
    <recommendedName>
        <fullName evidence="9">DUF86 domain-containing protein</fullName>
    </recommendedName>
</protein>
<dbReference type="Proteomes" id="UP000245934">
    <property type="component" value="Unassembled WGS sequence"/>
</dbReference>
<keyword evidence="4" id="KW-0547">Nucleotide-binding</keyword>
<dbReference type="Gene3D" id="1.20.120.580">
    <property type="entry name" value="bsu32300-like"/>
    <property type="match status" value="1"/>
</dbReference>
<gene>
    <name evidence="7" type="ORF">DLD82_05070</name>
</gene>
<sequence>MCLEAIDRIEEFTSGCSYDEFCRDLKTISAVRDQLMIIGESAKNIPDDLKSKYPQIPWEGMVGSRNILIHQYFRTDTELLFSNVQRAIGDVRNCLKKIISDIEETNSGDL</sequence>
<dbReference type="GO" id="GO:0110001">
    <property type="term" value="C:toxin-antitoxin complex"/>
    <property type="evidence" value="ECO:0007669"/>
    <property type="project" value="InterPro"/>
</dbReference>
<name>A0A2V2NIR4_9EURY</name>
<dbReference type="GO" id="GO:0016787">
    <property type="term" value="F:hydrolase activity"/>
    <property type="evidence" value="ECO:0007669"/>
    <property type="project" value="UniProtKB-KW"/>
</dbReference>
<dbReference type="RefSeq" id="WP_109940020.1">
    <property type="nucleotide sequence ID" value="NZ_QGMZ01000010.1"/>
</dbReference>
<evidence type="ECO:0000256" key="4">
    <source>
        <dbReference type="ARBA" id="ARBA00022741"/>
    </source>
</evidence>
<dbReference type="InterPro" id="IPR037038">
    <property type="entry name" value="HepT-like_sf"/>
</dbReference>
<accession>A0A2V2NIR4</accession>
<evidence type="ECO:0008006" key="9">
    <source>
        <dbReference type="Google" id="ProtNLM"/>
    </source>
</evidence>
<evidence type="ECO:0000256" key="2">
    <source>
        <dbReference type="ARBA" id="ARBA00022649"/>
    </source>
</evidence>
<dbReference type="EMBL" id="QGMZ01000010">
    <property type="protein sequence ID" value="PWR75501.1"/>
    <property type="molecule type" value="Genomic_DNA"/>
</dbReference>
<keyword evidence="3" id="KW-0540">Nuclease</keyword>
<keyword evidence="5" id="KW-0378">Hydrolase</keyword>
<dbReference type="GO" id="GO:0004540">
    <property type="term" value="F:RNA nuclease activity"/>
    <property type="evidence" value="ECO:0007669"/>
    <property type="project" value="InterPro"/>
</dbReference>
<comment type="similarity">
    <text evidence="6">Belongs to the HepT RNase toxin family.</text>
</comment>
<comment type="caution">
    <text evidence="7">The sequence shown here is derived from an EMBL/GenBank/DDBJ whole genome shotgun (WGS) entry which is preliminary data.</text>
</comment>
<dbReference type="InterPro" id="IPR051813">
    <property type="entry name" value="HepT_RNase_toxin"/>
</dbReference>
<evidence type="ECO:0000256" key="5">
    <source>
        <dbReference type="ARBA" id="ARBA00022801"/>
    </source>
</evidence>
<dbReference type="OrthoDB" id="318716at2157"/>
<dbReference type="Pfam" id="PF01934">
    <property type="entry name" value="HepT-like"/>
    <property type="match status" value="1"/>
</dbReference>
<keyword evidence="8" id="KW-1185">Reference proteome</keyword>
<dbReference type="InterPro" id="IPR008201">
    <property type="entry name" value="HepT-like"/>
</dbReference>
<proteinExistence type="inferred from homology"/>